<proteinExistence type="predicted"/>
<evidence type="ECO:0000256" key="1">
    <source>
        <dbReference type="ARBA" id="ARBA00022723"/>
    </source>
</evidence>
<evidence type="ECO:0000313" key="5">
    <source>
        <dbReference type="EMBL" id="KAJ7761161.1"/>
    </source>
</evidence>
<protein>
    <recommendedName>
        <fullName evidence="4">RING-type domain-containing protein</fullName>
    </recommendedName>
</protein>
<comment type="caution">
    <text evidence="5">The sequence shown here is derived from an EMBL/GenBank/DDBJ whole genome shotgun (WGS) entry which is preliminary data.</text>
</comment>
<name>A0AAD7JBG2_9AGAR</name>
<gene>
    <name evidence="5" type="ORF">DFH07DRAFT_957236</name>
</gene>
<feature type="domain" description="RING-type" evidence="4">
    <location>
        <begin position="166"/>
        <end position="204"/>
    </location>
</feature>
<keyword evidence="2" id="KW-0862">Zinc</keyword>
<dbReference type="InterPro" id="IPR018527">
    <property type="entry name" value="Rubredoxin_Fe_BS"/>
</dbReference>
<dbReference type="Proteomes" id="UP001215280">
    <property type="component" value="Unassembled WGS sequence"/>
</dbReference>
<reference evidence="5" key="1">
    <citation type="submission" date="2023-03" db="EMBL/GenBank/DDBJ databases">
        <title>Massive genome expansion in bonnet fungi (Mycena s.s.) driven by repeated elements and novel gene families across ecological guilds.</title>
        <authorList>
            <consortium name="Lawrence Berkeley National Laboratory"/>
            <person name="Harder C.B."/>
            <person name="Miyauchi S."/>
            <person name="Viragh M."/>
            <person name="Kuo A."/>
            <person name="Thoen E."/>
            <person name="Andreopoulos B."/>
            <person name="Lu D."/>
            <person name="Skrede I."/>
            <person name="Drula E."/>
            <person name="Henrissat B."/>
            <person name="Morin E."/>
            <person name="Kohler A."/>
            <person name="Barry K."/>
            <person name="LaButti K."/>
            <person name="Morin E."/>
            <person name="Salamov A."/>
            <person name="Lipzen A."/>
            <person name="Mereny Z."/>
            <person name="Hegedus B."/>
            <person name="Baldrian P."/>
            <person name="Stursova M."/>
            <person name="Weitz H."/>
            <person name="Taylor A."/>
            <person name="Grigoriev I.V."/>
            <person name="Nagy L.G."/>
            <person name="Martin F."/>
            <person name="Kauserud H."/>
        </authorList>
    </citation>
    <scope>NUCLEOTIDE SEQUENCE</scope>
    <source>
        <strain evidence="5">CBHHK188m</strain>
    </source>
</reference>
<sequence length="261" mass="29254">MKPLNTARLKGSSVENPWILDCRGNLVLPGLAQDAKENAPETRRTDMSYRPPSTIKQFPVQVLSAPAAPAMIPAAKDTGPSRPLRTTRLARQEVNSRPLAAASGSHDGRREPHTCRSQLGRRPAGVPSFGHGGFRVPRDEPLTKEDLYCDDMRPPSLPAPKPHHVCRLCKQVKSHPVSYLCGHSHCYVCIRMELEETWCCPSCDQVMLTPPFRHRGEEKSILYDYPTWNDESRVSYSWAGLVFPRPGAILMESEDEDARYL</sequence>
<organism evidence="5 6">
    <name type="scientific">Mycena maculata</name>
    <dbReference type="NCBI Taxonomy" id="230809"/>
    <lineage>
        <taxon>Eukaryota</taxon>
        <taxon>Fungi</taxon>
        <taxon>Dikarya</taxon>
        <taxon>Basidiomycota</taxon>
        <taxon>Agaricomycotina</taxon>
        <taxon>Agaricomycetes</taxon>
        <taxon>Agaricomycetidae</taxon>
        <taxon>Agaricales</taxon>
        <taxon>Marasmiineae</taxon>
        <taxon>Mycenaceae</taxon>
        <taxon>Mycena</taxon>
    </lineage>
</organism>
<dbReference type="Gene3D" id="3.30.40.10">
    <property type="entry name" value="Zinc/RING finger domain, C3HC4 (zinc finger)"/>
    <property type="match status" value="1"/>
</dbReference>
<dbReference type="AlphaFoldDB" id="A0AAD7JBG2"/>
<feature type="region of interest" description="Disordered" evidence="3">
    <location>
        <begin position="92"/>
        <end position="137"/>
    </location>
</feature>
<dbReference type="PROSITE" id="PS00202">
    <property type="entry name" value="RUBREDOXIN"/>
    <property type="match status" value="1"/>
</dbReference>
<evidence type="ECO:0000256" key="2">
    <source>
        <dbReference type="PROSITE-ProRule" id="PRU00175"/>
    </source>
</evidence>
<dbReference type="SUPFAM" id="SSF57850">
    <property type="entry name" value="RING/U-box"/>
    <property type="match status" value="1"/>
</dbReference>
<keyword evidence="6" id="KW-1185">Reference proteome</keyword>
<dbReference type="GO" id="GO:0008270">
    <property type="term" value="F:zinc ion binding"/>
    <property type="evidence" value="ECO:0007669"/>
    <property type="project" value="UniProtKB-KW"/>
</dbReference>
<evidence type="ECO:0000259" key="4">
    <source>
        <dbReference type="PROSITE" id="PS50089"/>
    </source>
</evidence>
<keyword evidence="2" id="KW-0863">Zinc-finger</keyword>
<evidence type="ECO:0000256" key="3">
    <source>
        <dbReference type="SAM" id="MobiDB-lite"/>
    </source>
</evidence>
<evidence type="ECO:0000313" key="6">
    <source>
        <dbReference type="Proteomes" id="UP001215280"/>
    </source>
</evidence>
<dbReference type="InterPro" id="IPR013083">
    <property type="entry name" value="Znf_RING/FYVE/PHD"/>
</dbReference>
<dbReference type="PROSITE" id="PS50089">
    <property type="entry name" value="ZF_RING_2"/>
    <property type="match status" value="1"/>
</dbReference>
<keyword evidence="1" id="KW-0479">Metal-binding</keyword>
<accession>A0AAD7JBG2</accession>
<dbReference type="EMBL" id="JARJLG010000046">
    <property type="protein sequence ID" value="KAJ7761161.1"/>
    <property type="molecule type" value="Genomic_DNA"/>
</dbReference>
<dbReference type="InterPro" id="IPR001841">
    <property type="entry name" value="Znf_RING"/>
</dbReference>